<feature type="transmembrane region" description="Helical" evidence="2">
    <location>
        <begin position="292"/>
        <end position="317"/>
    </location>
</feature>
<dbReference type="OrthoDB" id="972532at2759"/>
<reference evidence="3 4" key="1">
    <citation type="submission" date="2014-04" db="EMBL/GenBank/DDBJ databases">
        <authorList>
            <consortium name="DOE Joint Genome Institute"/>
            <person name="Kuo A."/>
            <person name="Girlanda M."/>
            <person name="Perotto S."/>
            <person name="Kohler A."/>
            <person name="Nagy L.G."/>
            <person name="Floudas D."/>
            <person name="Copeland A."/>
            <person name="Barry K.W."/>
            <person name="Cichocki N."/>
            <person name="Veneault-Fourrey C."/>
            <person name="LaButti K."/>
            <person name="Lindquist E.A."/>
            <person name="Lipzen A."/>
            <person name="Lundell T."/>
            <person name="Morin E."/>
            <person name="Murat C."/>
            <person name="Sun H."/>
            <person name="Tunlid A."/>
            <person name="Henrissat B."/>
            <person name="Grigoriev I.V."/>
            <person name="Hibbett D.S."/>
            <person name="Martin F."/>
            <person name="Nordberg H.P."/>
            <person name="Cantor M.N."/>
            <person name="Hua S.X."/>
        </authorList>
    </citation>
    <scope>NUCLEOTIDE SEQUENCE [LARGE SCALE GENOMIC DNA]</scope>
    <source>
        <strain evidence="3 4">MUT 4182</strain>
    </source>
</reference>
<protein>
    <submittedName>
        <fullName evidence="3">Uncharacterized protein</fullName>
    </submittedName>
</protein>
<name>A0A0C3Q152_9AGAM</name>
<feature type="region of interest" description="Disordered" evidence="1">
    <location>
        <begin position="70"/>
        <end position="95"/>
    </location>
</feature>
<feature type="transmembrane region" description="Helical" evidence="2">
    <location>
        <begin position="220"/>
        <end position="239"/>
    </location>
</feature>
<keyword evidence="2" id="KW-0812">Transmembrane</keyword>
<sequence length="359" mass="40845">MVDDRRQNKRAAPLNQFKKRVRQVDKQLLTLGNAVRPLGSSVGLLCSSYNLRARLQRILHLFRENASEGFPNKIKKESPGLPQPLSPQKKRAKRRRSLAVQHRLTHFTPDLKELPLEFELLAKDLATFLRFLHDIPEFRDESLNASVLSFEGDLKYWASCLAEFKGKFRYPATKRYINDLPREMDEHMKAIRDALKLFVVEGVPSIKAAQNHAQSVLRNLSTAAVFFSNVTATTLQYTFDKVDTHLQQVIIVLWITSLVFSIASSINSQLVYHRRAAMYRSPRSAAPSVMIWLTRTPLIFLVISVMAFSGLVCLTSSSPLDALVTICAAIFTFPTSLFVLVWFAMEGVVYAKTKRKWMA</sequence>
<evidence type="ECO:0000256" key="1">
    <source>
        <dbReference type="SAM" id="MobiDB-lite"/>
    </source>
</evidence>
<gene>
    <name evidence="3" type="ORF">M407DRAFT_28592</name>
</gene>
<dbReference type="AlphaFoldDB" id="A0A0C3Q152"/>
<evidence type="ECO:0000256" key="2">
    <source>
        <dbReference type="SAM" id="Phobius"/>
    </source>
</evidence>
<dbReference type="HOGENOM" id="CLU_772061_0_0_1"/>
<evidence type="ECO:0000313" key="4">
    <source>
        <dbReference type="Proteomes" id="UP000054248"/>
    </source>
</evidence>
<dbReference type="STRING" id="1051891.A0A0C3Q152"/>
<reference evidence="4" key="2">
    <citation type="submission" date="2015-01" db="EMBL/GenBank/DDBJ databases">
        <title>Evolutionary Origins and Diversification of the Mycorrhizal Mutualists.</title>
        <authorList>
            <consortium name="DOE Joint Genome Institute"/>
            <consortium name="Mycorrhizal Genomics Consortium"/>
            <person name="Kohler A."/>
            <person name="Kuo A."/>
            <person name="Nagy L.G."/>
            <person name="Floudas D."/>
            <person name="Copeland A."/>
            <person name="Barry K.W."/>
            <person name="Cichocki N."/>
            <person name="Veneault-Fourrey C."/>
            <person name="LaButti K."/>
            <person name="Lindquist E.A."/>
            <person name="Lipzen A."/>
            <person name="Lundell T."/>
            <person name="Morin E."/>
            <person name="Murat C."/>
            <person name="Riley R."/>
            <person name="Ohm R."/>
            <person name="Sun H."/>
            <person name="Tunlid A."/>
            <person name="Henrissat B."/>
            <person name="Grigoriev I.V."/>
            <person name="Hibbett D.S."/>
            <person name="Martin F."/>
        </authorList>
    </citation>
    <scope>NUCLEOTIDE SEQUENCE [LARGE SCALE GENOMIC DNA]</scope>
    <source>
        <strain evidence="4">MUT 4182</strain>
    </source>
</reference>
<accession>A0A0C3Q152</accession>
<organism evidence="3 4">
    <name type="scientific">Tulasnella calospora MUT 4182</name>
    <dbReference type="NCBI Taxonomy" id="1051891"/>
    <lineage>
        <taxon>Eukaryota</taxon>
        <taxon>Fungi</taxon>
        <taxon>Dikarya</taxon>
        <taxon>Basidiomycota</taxon>
        <taxon>Agaricomycotina</taxon>
        <taxon>Agaricomycetes</taxon>
        <taxon>Cantharellales</taxon>
        <taxon>Tulasnellaceae</taxon>
        <taxon>Tulasnella</taxon>
    </lineage>
</organism>
<evidence type="ECO:0000313" key="3">
    <source>
        <dbReference type="EMBL" id="KIO21825.1"/>
    </source>
</evidence>
<feature type="transmembrane region" description="Helical" evidence="2">
    <location>
        <begin position="323"/>
        <end position="345"/>
    </location>
</feature>
<proteinExistence type="predicted"/>
<keyword evidence="2" id="KW-0472">Membrane</keyword>
<dbReference type="EMBL" id="KN823126">
    <property type="protein sequence ID" value="KIO21825.1"/>
    <property type="molecule type" value="Genomic_DNA"/>
</dbReference>
<feature type="transmembrane region" description="Helical" evidence="2">
    <location>
        <begin position="251"/>
        <end position="272"/>
    </location>
</feature>
<keyword evidence="2" id="KW-1133">Transmembrane helix</keyword>
<keyword evidence="4" id="KW-1185">Reference proteome</keyword>
<dbReference type="Proteomes" id="UP000054248">
    <property type="component" value="Unassembled WGS sequence"/>
</dbReference>